<organism evidence="2 3">
    <name type="scientific">Ottowia oryzae</name>
    <dbReference type="NCBI Taxonomy" id="2109914"/>
    <lineage>
        <taxon>Bacteria</taxon>
        <taxon>Pseudomonadati</taxon>
        <taxon>Pseudomonadota</taxon>
        <taxon>Betaproteobacteria</taxon>
        <taxon>Burkholderiales</taxon>
        <taxon>Comamonadaceae</taxon>
        <taxon>Ottowia</taxon>
    </lineage>
</organism>
<dbReference type="KEGG" id="otk:C6570_11565"/>
<protein>
    <submittedName>
        <fullName evidence="2">Uncharacterized protein</fullName>
    </submittedName>
</protein>
<reference evidence="2 3" key="1">
    <citation type="submission" date="2018-03" db="EMBL/GenBank/DDBJ databases">
        <title>Genome sequencing of Ottowia sp.</title>
        <authorList>
            <person name="Kim S.-J."/>
            <person name="Heo J."/>
            <person name="Kwon S.-W."/>
        </authorList>
    </citation>
    <scope>NUCLEOTIDE SEQUENCE [LARGE SCALE GENOMIC DNA]</scope>
    <source>
        <strain evidence="2 3">KADR8-3</strain>
    </source>
</reference>
<evidence type="ECO:0000256" key="1">
    <source>
        <dbReference type="SAM" id="MobiDB-lite"/>
    </source>
</evidence>
<name>A0A2S0MG47_9BURK</name>
<dbReference type="EMBL" id="CP027666">
    <property type="protein sequence ID" value="AVO34796.1"/>
    <property type="molecule type" value="Genomic_DNA"/>
</dbReference>
<dbReference type="Proteomes" id="UP000239709">
    <property type="component" value="Chromosome"/>
</dbReference>
<feature type="region of interest" description="Disordered" evidence="1">
    <location>
        <begin position="37"/>
        <end position="75"/>
    </location>
</feature>
<dbReference type="AlphaFoldDB" id="A0A2S0MG47"/>
<dbReference type="RefSeq" id="WP_106703346.1">
    <property type="nucleotide sequence ID" value="NZ_CP027666.1"/>
</dbReference>
<proteinExistence type="predicted"/>
<gene>
    <name evidence="2" type="ORF">C6570_11565</name>
</gene>
<evidence type="ECO:0000313" key="2">
    <source>
        <dbReference type="EMBL" id="AVO34796.1"/>
    </source>
</evidence>
<sequence>MRGLSLLALVIVLLIVGLLASRQTAVIHAPTNVIGVPASAPQGNGREQSQQIQQQYKKALEDAVNQPRPELDDAK</sequence>
<keyword evidence="3" id="KW-1185">Reference proteome</keyword>
<evidence type="ECO:0000313" key="3">
    <source>
        <dbReference type="Proteomes" id="UP000239709"/>
    </source>
</evidence>
<accession>A0A2S0MG47</accession>